<feature type="transmembrane region" description="Helical" evidence="1">
    <location>
        <begin position="40"/>
        <end position="62"/>
    </location>
</feature>
<keyword evidence="1" id="KW-1133">Transmembrane helix</keyword>
<dbReference type="Proteomes" id="UP000031950">
    <property type="component" value="Unassembled WGS sequence"/>
</dbReference>
<dbReference type="AlphaFoldDB" id="A0A0C2RTL9"/>
<dbReference type="OrthoDB" id="2851555at2"/>
<feature type="transmembrane region" description="Helical" evidence="1">
    <location>
        <begin position="138"/>
        <end position="155"/>
    </location>
</feature>
<accession>A0A0C2RTL9</accession>
<organism evidence="2 3">
    <name type="scientific">Jeotgalibacillus alimentarius</name>
    <dbReference type="NCBI Taxonomy" id="135826"/>
    <lineage>
        <taxon>Bacteria</taxon>
        <taxon>Bacillati</taxon>
        <taxon>Bacillota</taxon>
        <taxon>Bacilli</taxon>
        <taxon>Bacillales</taxon>
        <taxon>Caryophanaceae</taxon>
        <taxon>Jeotgalibacillus</taxon>
    </lineage>
</organism>
<dbReference type="EMBL" id="JXRQ01000008">
    <property type="protein sequence ID" value="KIL53570.1"/>
    <property type="molecule type" value="Genomic_DNA"/>
</dbReference>
<feature type="transmembrane region" description="Helical" evidence="1">
    <location>
        <begin position="12"/>
        <end position="34"/>
    </location>
</feature>
<feature type="transmembrane region" description="Helical" evidence="1">
    <location>
        <begin position="101"/>
        <end position="118"/>
    </location>
</feature>
<reference evidence="2 3" key="1">
    <citation type="submission" date="2015-01" db="EMBL/GenBank/DDBJ databases">
        <title>Genome sequence of Jeotgalibacillus alimentarius.</title>
        <authorList>
            <person name="Goh K.M."/>
            <person name="Chan K.-G."/>
            <person name="Yaakop A.S."/>
            <person name="Ee R."/>
            <person name="Gan H.M."/>
            <person name="Chan C.S."/>
        </authorList>
    </citation>
    <scope>NUCLEOTIDE SEQUENCE [LARGE SCALE GENOMIC DNA]</scope>
    <source>
        <strain evidence="2 3">YKJ-13</strain>
    </source>
</reference>
<name>A0A0C2RTL9_9BACL</name>
<proteinExistence type="predicted"/>
<keyword evidence="1" id="KW-0472">Membrane</keyword>
<keyword evidence="1" id="KW-0812">Transmembrane</keyword>
<sequence>MNFVSDRDVKGFFNGNASAILIVNGILGILFSMIPLNNQWPFFLLIFAIITCIQLIISWRWWKNGMEIVRYRSLTAYMMTMSSLCIFAVFPIFRITFGSTLFWMLMTLYFAVMAAGLWQREVIFRAWKRPHKSAIAKASFLIFGVIFIAAVLGGSAFERMAESTGAFYVGIISYLLALLMLLIAPALLKKPIKK</sequence>
<feature type="transmembrane region" description="Helical" evidence="1">
    <location>
        <begin position="74"/>
        <end position="95"/>
    </location>
</feature>
<dbReference type="PATRIC" id="fig|135826.4.peg.542"/>
<evidence type="ECO:0000313" key="3">
    <source>
        <dbReference type="Proteomes" id="UP000031950"/>
    </source>
</evidence>
<feature type="transmembrane region" description="Helical" evidence="1">
    <location>
        <begin position="167"/>
        <end position="188"/>
    </location>
</feature>
<gene>
    <name evidence="2" type="ORF">KP77_05460</name>
</gene>
<evidence type="ECO:0000256" key="1">
    <source>
        <dbReference type="SAM" id="Phobius"/>
    </source>
</evidence>
<evidence type="ECO:0000313" key="2">
    <source>
        <dbReference type="EMBL" id="KIL53570.1"/>
    </source>
</evidence>
<dbReference type="RefSeq" id="WP_041121191.1">
    <property type="nucleotide sequence ID" value="NZ_JXRQ01000008.1"/>
</dbReference>
<protein>
    <submittedName>
        <fullName evidence="2">Uncharacterized protein</fullName>
    </submittedName>
</protein>
<comment type="caution">
    <text evidence="2">The sequence shown here is derived from an EMBL/GenBank/DDBJ whole genome shotgun (WGS) entry which is preliminary data.</text>
</comment>
<keyword evidence="3" id="KW-1185">Reference proteome</keyword>